<dbReference type="Proteomes" id="UP000190229">
    <property type="component" value="Unassembled WGS sequence"/>
</dbReference>
<dbReference type="RefSeq" id="WP_079290012.1">
    <property type="nucleotide sequence ID" value="NZ_MWPS01000010.1"/>
</dbReference>
<accession>A0A1V4EVM8</accession>
<dbReference type="AlphaFoldDB" id="A0A1V4EVM8"/>
<evidence type="ECO:0000313" key="1">
    <source>
        <dbReference type="EMBL" id="OPG16985.1"/>
    </source>
</evidence>
<keyword evidence="2" id="KW-1185">Reference proteome</keyword>
<protein>
    <submittedName>
        <fullName evidence="1">Uncharacterized protein</fullName>
    </submittedName>
</protein>
<dbReference type="EMBL" id="MWPS01000010">
    <property type="protein sequence ID" value="OPG16985.1"/>
    <property type="molecule type" value="Genomic_DNA"/>
</dbReference>
<proteinExistence type="predicted"/>
<name>A0A1V4EVM8_9BACL</name>
<gene>
    <name evidence="1" type="ORF">B2M26_04020</name>
</gene>
<comment type="caution">
    <text evidence="1">The sequence shown here is derived from an EMBL/GenBank/DDBJ whole genome shotgun (WGS) entry which is preliminary data.</text>
</comment>
<reference evidence="1 2" key="1">
    <citation type="submission" date="2017-02" db="EMBL/GenBank/DDBJ databases">
        <title>Draft genome of Acidibacillus ferrooxidans Huett2.</title>
        <authorList>
            <person name="Schopf S."/>
        </authorList>
    </citation>
    <scope>NUCLEOTIDE SEQUENCE [LARGE SCALE GENOMIC DNA]</scope>
    <source>
        <strain evidence="1 2">Huett2</strain>
    </source>
</reference>
<organism evidence="1 2">
    <name type="scientific">Ferroacidibacillus organovorans</name>
    <dbReference type="NCBI Taxonomy" id="1765683"/>
    <lineage>
        <taxon>Bacteria</taxon>
        <taxon>Bacillati</taxon>
        <taxon>Bacillota</taxon>
        <taxon>Bacilli</taxon>
        <taxon>Bacillales</taxon>
        <taxon>Alicyclobacillaceae</taxon>
        <taxon>Ferroacidibacillus</taxon>
    </lineage>
</organism>
<sequence>MNASTERPELVIMNLIETILSEIGRAHRTPEEQNEYEDILHIALPLAYFAGQMVAVFQERTPYQGA</sequence>
<evidence type="ECO:0000313" key="2">
    <source>
        <dbReference type="Proteomes" id="UP000190229"/>
    </source>
</evidence>